<proteinExistence type="predicted"/>
<sequence>MSSKVKIKLNKAGVRELLKSSEMQNVCMEHAHRIQQTAGIDYEAGERHYPERAGAAVYPANDKGYYDNLKNNTLLKAVR</sequence>
<dbReference type="EMBL" id="BK016169">
    <property type="protein sequence ID" value="DAF99601.1"/>
    <property type="molecule type" value="Genomic_DNA"/>
</dbReference>
<accession>A0A8S5UYP4</accession>
<organism evidence="1">
    <name type="scientific">Siphoviridae sp. ctkKt3</name>
    <dbReference type="NCBI Taxonomy" id="2825642"/>
    <lineage>
        <taxon>Viruses</taxon>
        <taxon>Duplodnaviria</taxon>
        <taxon>Heunggongvirae</taxon>
        <taxon>Uroviricota</taxon>
        <taxon>Caudoviricetes</taxon>
    </lineage>
</organism>
<evidence type="ECO:0000313" key="1">
    <source>
        <dbReference type="EMBL" id="DAF99601.1"/>
    </source>
</evidence>
<name>A0A8S5UYP4_9CAUD</name>
<protein>
    <submittedName>
        <fullName evidence="1">Type I neck protein</fullName>
    </submittedName>
</protein>
<reference evidence="1" key="1">
    <citation type="journal article" date="2021" name="Proc. Natl. Acad. Sci. U.S.A.">
        <title>A Catalog of Tens of Thousands of Viruses from Human Metagenomes Reveals Hidden Associations with Chronic Diseases.</title>
        <authorList>
            <person name="Tisza M.J."/>
            <person name="Buck C.B."/>
        </authorList>
    </citation>
    <scope>NUCLEOTIDE SEQUENCE</scope>
    <source>
        <strain evidence="1">CtkKt3</strain>
    </source>
</reference>